<evidence type="ECO:0008006" key="4">
    <source>
        <dbReference type="Google" id="ProtNLM"/>
    </source>
</evidence>
<dbReference type="OrthoDB" id="2402916at2759"/>
<evidence type="ECO:0000313" key="3">
    <source>
        <dbReference type="EMBL" id="EXM15656.1"/>
    </source>
</evidence>
<dbReference type="HOGENOM" id="CLU_095933_0_0_1"/>
<protein>
    <recommendedName>
        <fullName evidence="4">Membrane anchor Opy2 N-terminal domain-containing protein</fullName>
    </recommendedName>
</protein>
<evidence type="ECO:0000256" key="1">
    <source>
        <dbReference type="SAM" id="MobiDB-lite"/>
    </source>
</evidence>
<reference evidence="3" key="1">
    <citation type="submission" date="2011-11" db="EMBL/GenBank/DDBJ databases">
        <title>The Genome Sequence of Fusarium oxysporum Cotton.</title>
        <authorList>
            <consortium name="The Broad Institute Genome Sequencing Platform"/>
            <person name="Ma L.-J."/>
            <person name="Gale L.R."/>
            <person name="Schwartz D.C."/>
            <person name="Zhou S."/>
            <person name="Corby-Kistler H."/>
            <person name="Young S.K."/>
            <person name="Zeng Q."/>
            <person name="Gargeya S."/>
            <person name="Fitzgerald M."/>
            <person name="Haas B."/>
            <person name="Abouelleil A."/>
            <person name="Alvarado L."/>
            <person name="Arachchi H.M."/>
            <person name="Berlin A."/>
            <person name="Brown A."/>
            <person name="Chapman S.B."/>
            <person name="Chen Z."/>
            <person name="Dunbar C."/>
            <person name="Freedman E."/>
            <person name="Gearin G."/>
            <person name="Goldberg J."/>
            <person name="Griggs A."/>
            <person name="Gujja S."/>
            <person name="Heiman D."/>
            <person name="Howarth C."/>
            <person name="Larson L."/>
            <person name="Lui A."/>
            <person name="MacDonald P.J.P."/>
            <person name="Montmayeur A."/>
            <person name="Murphy C."/>
            <person name="Neiman D."/>
            <person name="Pearson M."/>
            <person name="Priest M."/>
            <person name="Roberts A."/>
            <person name="Saif S."/>
            <person name="Shea T."/>
            <person name="Shenoy N."/>
            <person name="Sisk P."/>
            <person name="Stolte C."/>
            <person name="Sykes S."/>
            <person name="Wortman J."/>
            <person name="Nusbaum C."/>
            <person name="Birren B."/>
        </authorList>
    </citation>
    <scope>NUCLEOTIDE SEQUENCE [LARGE SCALE GENOMIC DNA]</scope>
    <source>
        <strain evidence="3">25433</strain>
    </source>
</reference>
<feature type="region of interest" description="Disordered" evidence="1">
    <location>
        <begin position="117"/>
        <end position="144"/>
    </location>
</feature>
<proteinExistence type="predicted"/>
<keyword evidence="2" id="KW-0472">Membrane</keyword>
<organism evidence="3">
    <name type="scientific">Fusarium oxysporum f. sp. vasinfectum 25433</name>
    <dbReference type="NCBI Taxonomy" id="1089449"/>
    <lineage>
        <taxon>Eukaryota</taxon>
        <taxon>Fungi</taxon>
        <taxon>Dikarya</taxon>
        <taxon>Ascomycota</taxon>
        <taxon>Pezizomycotina</taxon>
        <taxon>Sordariomycetes</taxon>
        <taxon>Hypocreomycetidae</taxon>
        <taxon>Hypocreales</taxon>
        <taxon>Nectriaceae</taxon>
        <taxon>Fusarium</taxon>
        <taxon>Fusarium oxysporum species complex</taxon>
    </lineage>
</organism>
<dbReference type="Proteomes" id="UP000030701">
    <property type="component" value="Unassembled WGS sequence"/>
</dbReference>
<dbReference type="AlphaFoldDB" id="X0L3W8"/>
<keyword evidence="2" id="KW-1133">Transmembrane helix</keyword>
<gene>
    <name evidence="3" type="ORF">FOTG_16009</name>
</gene>
<evidence type="ECO:0000256" key="2">
    <source>
        <dbReference type="SAM" id="Phobius"/>
    </source>
</evidence>
<dbReference type="EMBL" id="JH658016">
    <property type="protein sequence ID" value="EXM15656.1"/>
    <property type="molecule type" value="Genomic_DNA"/>
</dbReference>
<reference evidence="3" key="2">
    <citation type="submission" date="2012-05" db="EMBL/GenBank/DDBJ databases">
        <title>The Genome Annotation of Fusarium oxysporum Cotton.</title>
        <authorList>
            <consortium name="The Broad Institute Genomics Platform"/>
            <person name="Ma L.-J."/>
            <person name="Corby-Kistler H."/>
            <person name="Broz K."/>
            <person name="Gale L.R."/>
            <person name="Jonkers W."/>
            <person name="O'Donnell K."/>
            <person name="Ploetz R."/>
            <person name="Steinberg C."/>
            <person name="Schwartz D.C."/>
            <person name="VanEtten H."/>
            <person name="Zhou S."/>
            <person name="Young S.K."/>
            <person name="Zeng Q."/>
            <person name="Gargeya S."/>
            <person name="Fitzgerald M."/>
            <person name="Abouelleil A."/>
            <person name="Alvarado L."/>
            <person name="Chapman S.B."/>
            <person name="Gainer-Dewar J."/>
            <person name="Goldberg J."/>
            <person name="Griggs A."/>
            <person name="Gujja S."/>
            <person name="Hansen M."/>
            <person name="Howarth C."/>
            <person name="Imamovic A."/>
            <person name="Ireland A."/>
            <person name="Larimer J."/>
            <person name="McCowan C."/>
            <person name="Murphy C."/>
            <person name="Pearson M."/>
            <person name="Poon T.W."/>
            <person name="Priest M."/>
            <person name="Roberts A."/>
            <person name="Saif S."/>
            <person name="Shea T."/>
            <person name="Sykes S."/>
            <person name="Wortman J."/>
            <person name="Nusbaum C."/>
            <person name="Birren B."/>
        </authorList>
    </citation>
    <scope>NUCLEOTIDE SEQUENCE</scope>
    <source>
        <strain evidence="3">25433</strain>
    </source>
</reference>
<name>X0L3W8_FUSOX</name>
<sequence>MGSRYISARFWDELSRILVLALLGNDDIDCENRTEIQRLECSDGESCLNTVLLRCGQCATSASRRDAEAESHKSGGGLTIGGIIGGVIGSIVITSVATYLVWRFYIKPKRSQTSTSIHIEAENPVQSSEDDAARRGASLPSTHTVHSMAPTILTRASNIIQVAQIPNIINQATLTSPNP</sequence>
<feature type="transmembrane region" description="Helical" evidence="2">
    <location>
        <begin position="80"/>
        <end position="102"/>
    </location>
</feature>
<keyword evidence="2" id="KW-0812">Transmembrane</keyword>
<accession>X0L3W8</accession>